<comment type="caution">
    <text evidence="2">The sequence shown here is derived from an EMBL/GenBank/DDBJ whole genome shotgun (WGS) entry which is preliminary data.</text>
</comment>
<feature type="chain" id="PRO_5032648190" evidence="1">
    <location>
        <begin position="21"/>
        <end position="358"/>
    </location>
</feature>
<dbReference type="Proteomes" id="UP000444316">
    <property type="component" value="Unassembled WGS sequence"/>
</dbReference>
<keyword evidence="1" id="KW-0732">Signal</keyword>
<dbReference type="AlphaFoldDB" id="A0A845I4G1"/>
<name>A0A845I4G1_9BURK</name>
<evidence type="ECO:0000313" key="3">
    <source>
        <dbReference type="Proteomes" id="UP000444316"/>
    </source>
</evidence>
<feature type="signal peptide" evidence="1">
    <location>
        <begin position="1"/>
        <end position="20"/>
    </location>
</feature>
<dbReference type="SUPFAM" id="SSF51445">
    <property type="entry name" value="(Trans)glycosidases"/>
    <property type="match status" value="1"/>
</dbReference>
<keyword evidence="3" id="KW-1185">Reference proteome</keyword>
<dbReference type="InterPro" id="IPR017853">
    <property type="entry name" value="GH"/>
</dbReference>
<gene>
    <name evidence="2" type="ORF">GTP23_19520</name>
</gene>
<keyword evidence="2" id="KW-0378">Hydrolase</keyword>
<dbReference type="Gene3D" id="3.20.20.80">
    <property type="entry name" value="Glycosidases"/>
    <property type="match status" value="1"/>
</dbReference>
<evidence type="ECO:0000313" key="2">
    <source>
        <dbReference type="EMBL" id="MYN47237.1"/>
    </source>
</evidence>
<dbReference type="EMBL" id="WWCL01000004">
    <property type="protein sequence ID" value="MYN47237.1"/>
    <property type="molecule type" value="Genomic_DNA"/>
</dbReference>
<sequence>MHRISLPALALAGAMLCTCAAGHGADAAAASAASTPAGAATGAPPVVLSAYKHLAQWQDDAAPVITVAPQGVRMPYLADGASRFGRAALSWAFASGECGEEVWGSVSGAQIAAANVAAFAQAGIGYIVSTGGQGHMFTCASDEGMERFISRYDTPALLGIDFDIEEGQTPAQIDALVGRAVVAQQRRPALRFSFTVATHAASDGSLHSLNTLGVTVLKSVRRQGLRNYTFNLMVMDYGPATRKVCVLRKGRCDMGRSALQAAHNVHRKYGIPYNQIELTPMLGVNDVVENVFTVADMQRLARAVAQLKLAGLHYWSLDRDTPCRQPVKGADALCSGMAGVPAGAYLRAMGAAAAERPQ</sequence>
<organism evidence="2 3">
    <name type="scientific">Duganella fentianensis</name>
    <dbReference type="NCBI Taxonomy" id="2692177"/>
    <lineage>
        <taxon>Bacteria</taxon>
        <taxon>Pseudomonadati</taxon>
        <taxon>Pseudomonadota</taxon>
        <taxon>Betaproteobacteria</taxon>
        <taxon>Burkholderiales</taxon>
        <taxon>Oxalobacteraceae</taxon>
        <taxon>Telluria group</taxon>
        <taxon>Duganella</taxon>
    </lineage>
</organism>
<dbReference type="RefSeq" id="WP_161036626.1">
    <property type="nucleotide sequence ID" value="NZ_WWCL01000004.1"/>
</dbReference>
<protein>
    <submittedName>
        <fullName evidence="2">Glycosyl hydrolase</fullName>
    </submittedName>
</protein>
<dbReference type="PANTHER" id="PTHR42976:SF1">
    <property type="entry name" value="GH18 DOMAIN-CONTAINING PROTEIN-RELATED"/>
    <property type="match status" value="1"/>
</dbReference>
<dbReference type="GO" id="GO:0016787">
    <property type="term" value="F:hydrolase activity"/>
    <property type="evidence" value="ECO:0007669"/>
    <property type="project" value="UniProtKB-KW"/>
</dbReference>
<proteinExistence type="predicted"/>
<dbReference type="InterPro" id="IPR052750">
    <property type="entry name" value="GH18_Chitinase"/>
</dbReference>
<reference evidence="2" key="1">
    <citation type="submission" date="2019-12" db="EMBL/GenBank/DDBJ databases">
        <title>Novel species isolated from a subtropical stream in China.</title>
        <authorList>
            <person name="Lu H."/>
        </authorList>
    </citation>
    <scope>NUCLEOTIDE SEQUENCE [LARGE SCALE GENOMIC DNA]</scope>
    <source>
        <strain evidence="2">FT93W</strain>
    </source>
</reference>
<dbReference type="PANTHER" id="PTHR42976">
    <property type="entry name" value="BIFUNCTIONAL CHITINASE/LYSOZYME-RELATED"/>
    <property type="match status" value="1"/>
</dbReference>
<evidence type="ECO:0000256" key="1">
    <source>
        <dbReference type="SAM" id="SignalP"/>
    </source>
</evidence>
<accession>A0A845I4G1</accession>